<dbReference type="OrthoDB" id="3173654at2"/>
<keyword evidence="6 7" id="KW-0472">Membrane</keyword>
<evidence type="ECO:0000256" key="7">
    <source>
        <dbReference type="RuleBase" id="RU363032"/>
    </source>
</evidence>
<feature type="transmembrane region" description="Helical" evidence="7">
    <location>
        <begin position="88"/>
        <end position="108"/>
    </location>
</feature>
<name>A0A4P6KGU4_9MICO</name>
<evidence type="ECO:0000256" key="1">
    <source>
        <dbReference type="ARBA" id="ARBA00004651"/>
    </source>
</evidence>
<dbReference type="RefSeq" id="WP_130110430.1">
    <property type="nucleotide sequence ID" value="NZ_CP035806.1"/>
</dbReference>
<dbReference type="SUPFAM" id="SSF161098">
    <property type="entry name" value="MetI-like"/>
    <property type="match status" value="1"/>
</dbReference>
<feature type="transmembrane region" description="Helical" evidence="7">
    <location>
        <begin position="241"/>
        <end position="260"/>
    </location>
</feature>
<sequence>MAIAPSPTTRTTVIRAAAKAKRVRSRRPFLLGLEIGVPVLLILAWWFGSLNSANPFFPPLRDILLEFQNLWLFDKFASDVLPSVGNFILAYVIACAVGIAFGILLGLVKPLFWILDPIVQLVRSIPAVALLPIILATMGFGNEARIFAIVLAALFPVLISTIDGVRSTEPLLLETAQVYRLTRWEQLRSIYIPAASPQIFAGALVSLQVAFIVMITSEMMGAARGIGALTLLAQKSFDVKGMWAGIVLLGILGYLANLVFTMVRRRALAWYLGAQKAASAD</sequence>
<dbReference type="CDD" id="cd06261">
    <property type="entry name" value="TM_PBP2"/>
    <property type="match status" value="1"/>
</dbReference>
<dbReference type="Gene3D" id="1.10.3720.10">
    <property type="entry name" value="MetI-like"/>
    <property type="match status" value="1"/>
</dbReference>
<feature type="transmembrane region" description="Helical" evidence="7">
    <location>
        <begin position="120"/>
        <end position="140"/>
    </location>
</feature>
<keyword evidence="2 7" id="KW-0813">Transport</keyword>
<evidence type="ECO:0000256" key="6">
    <source>
        <dbReference type="ARBA" id="ARBA00023136"/>
    </source>
</evidence>
<organism evidence="9 10">
    <name type="scientific">Leucobacter triazinivorans</name>
    <dbReference type="NCBI Taxonomy" id="1784719"/>
    <lineage>
        <taxon>Bacteria</taxon>
        <taxon>Bacillati</taxon>
        <taxon>Actinomycetota</taxon>
        <taxon>Actinomycetes</taxon>
        <taxon>Micrococcales</taxon>
        <taxon>Microbacteriaceae</taxon>
        <taxon>Leucobacter</taxon>
    </lineage>
</organism>
<dbReference type="PROSITE" id="PS50928">
    <property type="entry name" value="ABC_TM1"/>
    <property type="match status" value="1"/>
</dbReference>
<dbReference type="Proteomes" id="UP000289260">
    <property type="component" value="Chromosome"/>
</dbReference>
<dbReference type="AlphaFoldDB" id="A0A4P6KGU4"/>
<accession>A0A4P6KGU4</accession>
<feature type="transmembrane region" description="Helical" evidence="7">
    <location>
        <begin position="29"/>
        <end position="48"/>
    </location>
</feature>
<dbReference type="GO" id="GO:0005886">
    <property type="term" value="C:plasma membrane"/>
    <property type="evidence" value="ECO:0007669"/>
    <property type="project" value="UniProtKB-SubCell"/>
</dbReference>
<dbReference type="PANTHER" id="PTHR30151:SF38">
    <property type="entry name" value="ALIPHATIC SULFONATES TRANSPORT PERMEASE PROTEIN SSUC-RELATED"/>
    <property type="match status" value="1"/>
</dbReference>
<evidence type="ECO:0000313" key="10">
    <source>
        <dbReference type="Proteomes" id="UP000289260"/>
    </source>
</evidence>
<keyword evidence="4 7" id="KW-0812">Transmembrane</keyword>
<dbReference type="PANTHER" id="PTHR30151">
    <property type="entry name" value="ALKANE SULFONATE ABC TRANSPORTER-RELATED, MEMBRANE SUBUNIT"/>
    <property type="match status" value="1"/>
</dbReference>
<dbReference type="InterPro" id="IPR035906">
    <property type="entry name" value="MetI-like_sf"/>
</dbReference>
<dbReference type="Pfam" id="PF00528">
    <property type="entry name" value="BPD_transp_1"/>
    <property type="match status" value="1"/>
</dbReference>
<feature type="transmembrane region" description="Helical" evidence="7">
    <location>
        <begin position="190"/>
        <end position="215"/>
    </location>
</feature>
<keyword evidence="3" id="KW-1003">Cell membrane</keyword>
<keyword evidence="5 7" id="KW-1133">Transmembrane helix</keyword>
<dbReference type="GO" id="GO:0055085">
    <property type="term" value="P:transmembrane transport"/>
    <property type="evidence" value="ECO:0007669"/>
    <property type="project" value="InterPro"/>
</dbReference>
<protein>
    <submittedName>
        <fullName evidence="9">ABC transporter permease</fullName>
    </submittedName>
</protein>
<evidence type="ECO:0000256" key="2">
    <source>
        <dbReference type="ARBA" id="ARBA00022448"/>
    </source>
</evidence>
<evidence type="ECO:0000259" key="8">
    <source>
        <dbReference type="PROSITE" id="PS50928"/>
    </source>
</evidence>
<evidence type="ECO:0000313" key="9">
    <source>
        <dbReference type="EMBL" id="QBE49301.1"/>
    </source>
</evidence>
<reference evidence="9 10" key="1">
    <citation type="submission" date="2019-02" db="EMBL/GenBank/DDBJ databases">
        <authorList>
            <person name="Sun L."/>
            <person name="Pan D."/>
            <person name="Wu X."/>
        </authorList>
    </citation>
    <scope>NUCLEOTIDE SEQUENCE [LARGE SCALE GENOMIC DNA]</scope>
    <source>
        <strain evidence="9 10">JW-1</strain>
    </source>
</reference>
<comment type="subcellular location">
    <subcellularLocation>
        <location evidence="1 7">Cell membrane</location>
        <topology evidence="1 7">Multi-pass membrane protein</topology>
    </subcellularLocation>
</comment>
<comment type="similarity">
    <text evidence="7">Belongs to the binding-protein-dependent transport system permease family.</text>
</comment>
<dbReference type="EMBL" id="CP035806">
    <property type="protein sequence ID" value="QBE49301.1"/>
    <property type="molecule type" value="Genomic_DNA"/>
</dbReference>
<evidence type="ECO:0000256" key="3">
    <source>
        <dbReference type="ARBA" id="ARBA00022475"/>
    </source>
</evidence>
<dbReference type="KEGG" id="ltr:EVS81_11020"/>
<keyword evidence="10" id="KW-1185">Reference proteome</keyword>
<evidence type="ECO:0000256" key="4">
    <source>
        <dbReference type="ARBA" id="ARBA00022692"/>
    </source>
</evidence>
<dbReference type="InterPro" id="IPR000515">
    <property type="entry name" value="MetI-like"/>
</dbReference>
<feature type="domain" description="ABC transmembrane type-1" evidence="8">
    <location>
        <begin position="84"/>
        <end position="264"/>
    </location>
</feature>
<evidence type="ECO:0000256" key="5">
    <source>
        <dbReference type="ARBA" id="ARBA00022989"/>
    </source>
</evidence>
<feature type="transmembrane region" description="Helical" evidence="7">
    <location>
        <begin position="146"/>
        <end position="165"/>
    </location>
</feature>
<proteinExistence type="inferred from homology"/>
<gene>
    <name evidence="9" type="ORF">EVS81_11020</name>
</gene>